<evidence type="ECO:0000256" key="2">
    <source>
        <dbReference type="ARBA" id="ARBA00022574"/>
    </source>
</evidence>
<name>A0ABP1D3K6_9APHY</name>
<feature type="region of interest" description="Disordered" evidence="7">
    <location>
        <begin position="37"/>
        <end position="58"/>
    </location>
</feature>
<evidence type="ECO:0000256" key="6">
    <source>
        <dbReference type="PROSITE-ProRule" id="PRU00221"/>
    </source>
</evidence>
<dbReference type="Pfam" id="PF00400">
    <property type="entry name" value="WD40"/>
    <property type="match status" value="3"/>
</dbReference>
<evidence type="ECO:0000256" key="7">
    <source>
        <dbReference type="SAM" id="MobiDB-lite"/>
    </source>
</evidence>
<accession>A0ABP1D3K6</accession>
<dbReference type="PANTHER" id="PTHR22852:SF0">
    <property type="entry name" value="DENTICLELESS PROTEIN HOMOLOG"/>
    <property type="match status" value="1"/>
</dbReference>
<dbReference type="InterPro" id="IPR015943">
    <property type="entry name" value="WD40/YVTN_repeat-like_dom_sf"/>
</dbReference>
<evidence type="ECO:0000256" key="4">
    <source>
        <dbReference type="ARBA" id="ARBA00022786"/>
    </source>
</evidence>
<feature type="compositionally biased region" description="Basic and acidic residues" evidence="7">
    <location>
        <begin position="40"/>
        <end position="52"/>
    </location>
</feature>
<gene>
    <name evidence="8" type="ORF">GFSPODELE1_LOCUS3691</name>
</gene>
<dbReference type="InterPro" id="IPR051865">
    <property type="entry name" value="WD-repeat_CDT2_adapter"/>
</dbReference>
<dbReference type="PROSITE" id="PS50294">
    <property type="entry name" value="WD_REPEATS_REGION"/>
    <property type="match status" value="2"/>
</dbReference>
<dbReference type="PANTHER" id="PTHR22852">
    <property type="entry name" value="LETHAL 2 DENTICLELESS PROTEIN RETINOIC ACID-REGULATED NUCLEAR MATRIX-ASSOCIATED PROTEIN"/>
    <property type="match status" value="1"/>
</dbReference>
<proteinExistence type="inferred from homology"/>
<dbReference type="InterPro" id="IPR036322">
    <property type="entry name" value="WD40_repeat_dom_sf"/>
</dbReference>
<dbReference type="InterPro" id="IPR019775">
    <property type="entry name" value="WD40_repeat_CS"/>
</dbReference>
<dbReference type="SUPFAM" id="SSF50978">
    <property type="entry name" value="WD40 repeat-like"/>
    <property type="match status" value="1"/>
</dbReference>
<evidence type="ECO:0008006" key="10">
    <source>
        <dbReference type="Google" id="ProtNLM"/>
    </source>
</evidence>
<evidence type="ECO:0000256" key="5">
    <source>
        <dbReference type="ARBA" id="ARBA00038344"/>
    </source>
</evidence>
<dbReference type="SMART" id="SM00320">
    <property type="entry name" value="WD40"/>
    <property type="match status" value="5"/>
</dbReference>
<dbReference type="InterPro" id="IPR001680">
    <property type="entry name" value="WD40_rpt"/>
</dbReference>
<feature type="repeat" description="WD" evidence="6">
    <location>
        <begin position="475"/>
        <end position="504"/>
    </location>
</feature>
<evidence type="ECO:0000313" key="9">
    <source>
        <dbReference type="Proteomes" id="UP001497453"/>
    </source>
</evidence>
<keyword evidence="4" id="KW-0833">Ubl conjugation pathway</keyword>
<dbReference type="Gene3D" id="2.130.10.10">
    <property type="entry name" value="YVTN repeat-like/Quinoprotein amine dehydrogenase"/>
    <property type="match status" value="2"/>
</dbReference>
<keyword evidence="3" id="KW-0677">Repeat</keyword>
<dbReference type="Proteomes" id="UP001497453">
    <property type="component" value="Chromosome 2"/>
</dbReference>
<dbReference type="EMBL" id="OZ037945">
    <property type="protein sequence ID" value="CAL1701662.1"/>
    <property type="molecule type" value="Genomic_DNA"/>
</dbReference>
<comment type="pathway">
    <text evidence="1">Protein modification; protein ubiquitination.</text>
</comment>
<reference evidence="9" key="1">
    <citation type="submission" date="2024-04" db="EMBL/GenBank/DDBJ databases">
        <authorList>
            <person name="Shaw F."/>
            <person name="Minotto A."/>
        </authorList>
    </citation>
    <scope>NUCLEOTIDE SEQUENCE [LARGE SCALE GENOMIC DNA]</scope>
</reference>
<dbReference type="PROSITE" id="PS00678">
    <property type="entry name" value="WD_REPEATS_1"/>
    <property type="match status" value="1"/>
</dbReference>
<protein>
    <recommendedName>
        <fullName evidence="10">Denticleless protein-like protein</fullName>
    </recommendedName>
</protein>
<evidence type="ECO:0000313" key="8">
    <source>
        <dbReference type="EMBL" id="CAL1701662.1"/>
    </source>
</evidence>
<feature type="compositionally biased region" description="Polar residues" evidence="7">
    <location>
        <begin position="348"/>
        <end position="365"/>
    </location>
</feature>
<comment type="similarity">
    <text evidence="5">Belongs to the WD repeat cdt2 family.</text>
</comment>
<keyword evidence="2 6" id="KW-0853">WD repeat</keyword>
<evidence type="ECO:0000256" key="1">
    <source>
        <dbReference type="ARBA" id="ARBA00004906"/>
    </source>
</evidence>
<organism evidence="8 9">
    <name type="scientific">Somion occarium</name>
    <dbReference type="NCBI Taxonomy" id="3059160"/>
    <lineage>
        <taxon>Eukaryota</taxon>
        <taxon>Fungi</taxon>
        <taxon>Dikarya</taxon>
        <taxon>Basidiomycota</taxon>
        <taxon>Agaricomycotina</taxon>
        <taxon>Agaricomycetes</taxon>
        <taxon>Polyporales</taxon>
        <taxon>Cerrenaceae</taxon>
        <taxon>Somion</taxon>
    </lineage>
</organism>
<keyword evidence="9" id="KW-1185">Reference proteome</keyword>
<feature type="repeat" description="WD" evidence="6">
    <location>
        <begin position="234"/>
        <end position="270"/>
    </location>
</feature>
<evidence type="ECO:0000256" key="3">
    <source>
        <dbReference type="ARBA" id="ARBA00022737"/>
    </source>
</evidence>
<feature type="region of interest" description="Disordered" evidence="7">
    <location>
        <begin position="343"/>
        <end position="366"/>
    </location>
</feature>
<sequence>MVSTLDSPMEIDNETSSGRLALNNRTNIFNDDEVNCLTGTDKKRPGSEDTQKGARKRVKVEDIKQAEAAVSDDEQEFVPVQSRSRYSSMYALRFAAMSSSPRVFSRLPHFSTHSLLRSFVSSNKSDVYKCHSIDANSFMTLPYACEYSHEAKRGGLSLLAVSTEQGTVHILNTAKRRDWDVEPQRTMFQPYANAIFDVQWSHSDTYLATASAGSSIQISTLDATRCDAKTTRVMRGHSGTVKCLAWDPNYDGTMLCSGGRDGAICLWDLRQDSSGPVVTISDAHENTMKVSRPKPRKGKLAPAVPLRSITSLIYSECEPHGIISAGSLDGILRHWDLRLPKKSKSTKTRIQPTHSSPIDPTTYQGTRRARGITSLTPGSGPTAGLLFALGNDSRMHTYYLSSLVPLSGNTTNQEDGEYSYSHPNMRTESFYVRSSLSPCGRWLASGGADNGSVYLFDVSNAGRASGGYDTRGVELKGQKGEVGAVDWASDMVASCADDGTVRVWRPDIDIYRQCQAESEEMKWDWSWSVDPL</sequence>
<dbReference type="PROSITE" id="PS50082">
    <property type="entry name" value="WD_REPEATS_2"/>
    <property type="match status" value="2"/>
</dbReference>